<evidence type="ECO:0000256" key="1">
    <source>
        <dbReference type="SAM" id="MobiDB-lite"/>
    </source>
</evidence>
<proteinExistence type="predicted"/>
<dbReference type="PANTHER" id="PTHR46599">
    <property type="entry name" value="PIGGYBAC TRANSPOSABLE ELEMENT-DERIVED PROTEIN 4"/>
    <property type="match status" value="1"/>
</dbReference>
<organism evidence="3 4">
    <name type="scientific">Cirrhinus molitorella</name>
    <name type="common">mud carp</name>
    <dbReference type="NCBI Taxonomy" id="172907"/>
    <lineage>
        <taxon>Eukaryota</taxon>
        <taxon>Metazoa</taxon>
        <taxon>Chordata</taxon>
        <taxon>Craniata</taxon>
        <taxon>Vertebrata</taxon>
        <taxon>Euteleostomi</taxon>
        <taxon>Actinopterygii</taxon>
        <taxon>Neopterygii</taxon>
        <taxon>Teleostei</taxon>
        <taxon>Ostariophysi</taxon>
        <taxon>Cypriniformes</taxon>
        <taxon>Cyprinidae</taxon>
        <taxon>Labeoninae</taxon>
        <taxon>Labeonini</taxon>
        <taxon>Cirrhinus</taxon>
    </lineage>
</organism>
<reference evidence="3 4" key="1">
    <citation type="submission" date="2023-09" db="EMBL/GenBank/DDBJ databases">
        <authorList>
            <person name="Wang M."/>
        </authorList>
    </citation>
    <scope>NUCLEOTIDE SEQUENCE [LARGE SCALE GENOMIC DNA]</scope>
    <source>
        <strain evidence="3">GT-2023</strain>
        <tissue evidence="3">Liver</tissue>
    </source>
</reference>
<name>A0ABR3NHF2_9TELE</name>
<dbReference type="InterPro" id="IPR029526">
    <property type="entry name" value="PGBD"/>
</dbReference>
<dbReference type="Pfam" id="PF13843">
    <property type="entry name" value="DDE_Tnp_1_7"/>
    <property type="match status" value="1"/>
</dbReference>
<evidence type="ECO:0000259" key="2">
    <source>
        <dbReference type="Pfam" id="PF13843"/>
    </source>
</evidence>
<keyword evidence="4" id="KW-1185">Reference proteome</keyword>
<accession>A0ABR3NHF2</accession>
<gene>
    <name evidence="3" type="ORF">QQF64_036024</name>
</gene>
<sequence>MERKLTRDEILDILFDSDAESSSDSDGQLSDSDEEAHLPENLACCDCSEAPAIPDNAGPASEGAVVEDFLPIWTSDPFSPSVLDFDNTTTGVQAEETNRYAHQLKESATIPGKLAKWCETTVNEIYTFMAAVTLMGLIRKRSLKDYWTTDPVIQTPFFSILFSLDRFQLLLRALHFADNATANLRDPLNKIRNVFTSLMAAFGQMFVPHRDLCIDELLLLWKGRLKFRQYIPSKRRRFGIKLFMLCDGLTGYVLNVIVYTGSSTDITHAPGLGLSGSVVLTLLKPYLGRGHTLYVDNWYTSPSLFHHLLRGKTGACGTVRANRKGMPCFRDKMSSGEADSKSCEKMLAVKWHDKRDVHMLTTVHSAEMSPSGKIDHNTGDEKIKPQCVLDYNKKMGAVDKVDMTDSFVGCTRKTLKWYKKLFFHFVDLAVHNAFIIYKGKNTRRHCKVCLSTKKGPQKRQKTRLLLAALHYNEDANQEPA</sequence>
<evidence type="ECO:0000313" key="4">
    <source>
        <dbReference type="Proteomes" id="UP001558613"/>
    </source>
</evidence>
<evidence type="ECO:0000313" key="3">
    <source>
        <dbReference type="EMBL" id="KAL1276401.1"/>
    </source>
</evidence>
<feature type="domain" description="PiggyBac transposable element-derived protein" evidence="2">
    <location>
        <begin position="94"/>
        <end position="434"/>
    </location>
</feature>
<dbReference type="PANTHER" id="PTHR46599:SF3">
    <property type="entry name" value="PIGGYBAC TRANSPOSABLE ELEMENT-DERIVED PROTEIN 4"/>
    <property type="match status" value="1"/>
</dbReference>
<dbReference type="Proteomes" id="UP001558613">
    <property type="component" value="Unassembled WGS sequence"/>
</dbReference>
<protein>
    <recommendedName>
        <fullName evidence="2">PiggyBac transposable element-derived protein domain-containing protein</fullName>
    </recommendedName>
</protein>
<comment type="caution">
    <text evidence="3">The sequence shown here is derived from an EMBL/GenBank/DDBJ whole genome shotgun (WGS) entry which is preliminary data.</text>
</comment>
<feature type="region of interest" description="Disordered" evidence="1">
    <location>
        <begin position="16"/>
        <end position="35"/>
    </location>
</feature>
<dbReference type="EMBL" id="JAYMGO010000004">
    <property type="protein sequence ID" value="KAL1276401.1"/>
    <property type="molecule type" value="Genomic_DNA"/>
</dbReference>